<proteinExistence type="predicted"/>
<sequence>MARTDNRERERWPEAQPEEYEAETGAIGRWPDPDPDPNDRWPEVEPPARRATRAGRLRVEVPPIVNPYAIVALVAALLGLVPVAIVFGFIAFSHPRGKTMAVCALLLGVIEVVAVAGYVVLSGSNFSDALSGVNRTPVVSSVAPPSTIAQTAIPQPSVAPTVVDPPATSAAAPTSQVPPKKGAVCTEPGRIGTGADGNTLLCLAGGGVYQWNGPYTVGGTVAEPGTKCDGSTKSARTADGRALTCESKAWVLWTE</sequence>
<evidence type="ECO:0000256" key="2">
    <source>
        <dbReference type="SAM" id="Phobius"/>
    </source>
</evidence>
<evidence type="ECO:0000256" key="1">
    <source>
        <dbReference type="SAM" id="MobiDB-lite"/>
    </source>
</evidence>
<evidence type="ECO:0000313" key="4">
    <source>
        <dbReference type="Proteomes" id="UP001432062"/>
    </source>
</evidence>
<feature type="transmembrane region" description="Helical" evidence="2">
    <location>
        <begin position="68"/>
        <end position="92"/>
    </location>
</feature>
<dbReference type="RefSeq" id="WP_327099785.1">
    <property type="nucleotide sequence ID" value="NZ_CP109149.1"/>
</dbReference>
<dbReference type="Proteomes" id="UP001432062">
    <property type="component" value="Chromosome"/>
</dbReference>
<feature type="compositionally biased region" description="Basic and acidic residues" evidence="1">
    <location>
        <begin position="1"/>
        <end position="13"/>
    </location>
</feature>
<feature type="transmembrane region" description="Helical" evidence="2">
    <location>
        <begin position="99"/>
        <end position="121"/>
    </location>
</feature>
<keyword evidence="2" id="KW-0812">Transmembrane</keyword>
<feature type="compositionally biased region" description="Basic and acidic residues" evidence="1">
    <location>
        <begin position="37"/>
        <end position="48"/>
    </location>
</feature>
<keyword evidence="2" id="KW-1133">Transmembrane helix</keyword>
<evidence type="ECO:0000313" key="3">
    <source>
        <dbReference type="EMBL" id="WUV46871.1"/>
    </source>
</evidence>
<feature type="region of interest" description="Disordered" evidence="1">
    <location>
        <begin position="1"/>
        <end position="49"/>
    </location>
</feature>
<feature type="compositionally biased region" description="Low complexity" evidence="1">
    <location>
        <begin position="163"/>
        <end position="179"/>
    </location>
</feature>
<dbReference type="EMBL" id="CP109441">
    <property type="protein sequence ID" value="WUV46871.1"/>
    <property type="molecule type" value="Genomic_DNA"/>
</dbReference>
<gene>
    <name evidence="3" type="ORF">OG563_01000</name>
</gene>
<organism evidence="3 4">
    <name type="scientific">Nocardia vinacea</name>
    <dbReference type="NCBI Taxonomy" id="96468"/>
    <lineage>
        <taxon>Bacteria</taxon>
        <taxon>Bacillati</taxon>
        <taxon>Actinomycetota</taxon>
        <taxon>Actinomycetes</taxon>
        <taxon>Mycobacteriales</taxon>
        <taxon>Nocardiaceae</taxon>
        <taxon>Nocardia</taxon>
    </lineage>
</organism>
<name>A0ABZ1YXI0_9NOCA</name>
<keyword evidence="4" id="KW-1185">Reference proteome</keyword>
<reference evidence="3" key="1">
    <citation type="submission" date="2022-10" db="EMBL/GenBank/DDBJ databases">
        <title>The complete genomes of actinobacterial strains from the NBC collection.</title>
        <authorList>
            <person name="Joergensen T.S."/>
            <person name="Alvarez Arevalo M."/>
            <person name="Sterndorff E.B."/>
            <person name="Faurdal D."/>
            <person name="Vuksanovic O."/>
            <person name="Mourched A.-S."/>
            <person name="Charusanti P."/>
            <person name="Shaw S."/>
            <person name="Blin K."/>
            <person name="Weber T."/>
        </authorList>
    </citation>
    <scope>NUCLEOTIDE SEQUENCE</scope>
    <source>
        <strain evidence="3">NBC_01482</strain>
    </source>
</reference>
<keyword evidence="2" id="KW-0472">Membrane</keyword>
<evidence type="ECO:0008006" key="5">
    <source>
        <dbReference type="Google" id="ProtNLM"/>
    </source>
</evidence>
<protein>
    <recommendedName>
        <fullName evidence="5">DUF4190 domain-containing protein</fullName>
    </recommendedName>
</protein>
<accession>A0ABZ1YXI0</accession>
<feature type="region of interest" description="Disordered" evidence="1">
    <location>
        <begin position="163"/>
        <end position="184"/>
    </location>
</feature>